<dbReference type="AlphaFoldDB" id="A0AAP0S147"/>
<feature type="region of interest" description="Disordered" evidence="1">
    <location>
        <begin position="1"/>
        <end position="43"/>
    </location>
</feature>
<protein>
    <submittedName>
        <fullName evidence="2">Uncharacterized protein</fullName>
    </submittedName>
</protein>
<reference evidence="2 3" key="1">
    <citation type="journal article" date="2024" name="Plant J.">
        <title>Genome sequences and population genomics reveal climatic adaptation and genomic divergence between two closely related sweetgum species.</title>
        <authorList>
            <person name="Xu W.Q."/>
            <person name="Ren C.Q."/>
            <person name="Zhang X.Y."/>
            <person name="Comes H.P."/>
            <person name="Liu X.H."/>
            <person name="Li Y.G."/>
            <person name="Kettle C.J."/>
            <person name="Jalonen R."/>
            <person name="Gaisberger H."/>
            <person name="Ma Y.Z."/>
            <person name="Qiu Y.X."/>
        </authorList>
    </citation>
    <scope>NUCLEOTIDE SEQUENCE [LARGE SCALE GENOMIC DNA]</scope>
    <source>
        <strain evidence="2">Hangzhou</strain>
    </source>
</reference>
<name>A0AAP0S147_LIQFO</name>
<evidence type="ECO:0000313" key="3">
    <source>
        <dbReference type="Proteomes" id="UP001415857"/>
    </source>
</evidence>
<proteinExistence type="predicted"/>
<sequence length="127" mass="14956">MKGKKIEMNLQSCKRIITRPRRGAIESSGQGEREREREREREKKERAAIDRFRLKTNRNITFEKLRFSSPHFLFAASRVPSSTFHPLKPPPYQHRSLTPLPTQLHGSFSPQSHGRFTQHKHEVVTKR</sequence>
<evidence type="ECO:0000313" key="2">
    <source>
        <dbReference type="EMBL" id="KAK9285004.1"/>
    </source>
</evidence>
<feature type="region of interest" description="Disordered" evidence="1">
    <location>
        <begin position="85"/>
        <end position="127"/>
    </location>
</feature>
<feature type="compositionally biased region" description="Polar residues" evidence="1">
    <location>
        <begin position="95"/>
        <end position="115"/>
    </location>
</feature>
<keyword evidence="3" id="KW-1185">Reference proteome</keyword>
<organism evidence="2 3">
    <name type="scientific">Liquidambar formosana</name>
    <name type="common">Formosan gum</name>
    <dbReference type="NCBI Taxonomy" id="63359"/>
    <lineage>
        <taxon>Eukaryota</taxon>
        <taxon>Viridiplantae</taxon>
        <taxon>Streptophyta</taxon>
        <taxon>Embryophyta</taxon>
        <taxon>Tracheophyta</taxon>
        <taxon>Spermatophyta</taxon>
        <taxon>Magnoliopsida</taxon>
        <taxon>eudicotyledons</taxon>
        <taxon>Gunneridae</taxon>
        <taxon>Pentapetalae</taxon>
        <taxon>Saxifragales</taxon>
        <taxon>Altingiaceae</taxon>
        <taxon>Liquidambar</taxon>
    </lineage>
</organism>
<feature type="compositionally biased region" description="Basic and acidic residues" evidence="1">
    <location>
        <begin position="31"/>
        <end position="43"/>
    </location>
</feature>
<gene>
    <name evidence="2" type="ORF">L1049_024186</name>
</gene>
<accession>A0AAP0S147</accession>
<comment type="caution">
    <text evidence="2">The sequence shown here is derived from an EMBL/GenBank/DDBJ whole genome shotgun (WGS) entry which is preliminary data.</text>
</comment>
<evidence type="ECO:0000256" key="1">
    <source>
        <dbReference type="SAM" id="MobiDB-lite"/>
    </source>
</evidence>
<dbReference type="EMBL" id="JBBPBK010000005">
    <property type="protein sequence ID" value="KAK9285004.1"/>
    <property type="molecule type" value="Genomic_DNA"/>
</dbReference>
<dbReference type="Proteomes" id="UP001415857">
    <property type="component" value="Unassembled WGS sequence"/>
</dbReference>